<keyword evidence="3" id="KW-1185">Reference proteome</keyword>
<sequence>MTFGSYAAKSVEFISANKIVVSVPFAVIDDKVSGLPQGSYSVSVDGKEAGSFLALALPNNPYPSGSVLKNTVSAMANDFVARKASIQSSIETMRTNTTDATTLEFLDGLSSLMPALETFLRNDASGMIDQIDTTMLATIEQTILANNRGVNFHMASPNEPHGYLMSRSTVMSPRKLGTCSELGGDRWMEERARYVELISMFEVMETVLSACSYLPIASCYCNSMKLGENFAAVLVRIEFEQLGNLDGITIKAGTGQEGAPTDKLSELRLKEVESSKLEVSIKNTKESLSSSGLDTIINAAATAASCSHLTVVSPLIQLVQDMAKLAKRVNVTTFEATCPISFEKLDEPKRGENGWELDLTGNGFISWSWFCYASPASLYFKPKSEYLTLKESLGFGSYEVKVKNKPVLYASGYSGGEVRIGEKLLIPGCGYTPGGSVELRITDPRSDGKTHVVTTTASSVGSLSPGELNYNFIPVKGTHRATKHEVQVTDLGSGKKAEEEFNLTILGDRFRDNGDGSMWDMKTNLVWMQKSNGCNGVVTWEKANTCVPSGWRLPTIQELYSLCRTDGTTTGLDVMLNYDWSAPDPNPEPSWYCNGTPVDVRELLYYEGFDVRSYHYWSSTTGASHTSDAWGVDMGVGSVHSGGKTDHDYVWPVRSGH</sequence>
<dbReference type="InterPro" id="IPR011460">
    <property type="entry name" value="Lcl_C"/>
</dbReference>
<dbReference type="AlphaFoldDB" id="A0A0F3GRI8"/>
<dbReference type="Pfam" id="PF07603">
    <property type="entry name" value="Lcl_C"/>
    <property type="match status" value="1"/>
</dbReference>
<evidence type="ECO:0000313" key="3">
    <source>
        <dbReference type="Proteomes" id="UP000033423"/>
    </source>
</evidence>
<reference evidence="2 3" key="1">
    <citation type="submission" date="2015-02" db="EMBL/GenBank/DDBJ databases">
        <title>Single-cell genomics of uncultivated deep-branching MTB reveals a conserved set of magnetosome genes.</title>
        <authorList>
            <person name="Kolinko S."/>
            <person name="Richter M."/>
            <person name="Glockner F.O."/>
            <person name="Brachmann A."/>
            <person name="Schuler D."/>
        </authorList>
    </citation>
    <scope>NUCLEOTIDE SEQUENCE [LARGE SCALE GENOMIC DNA]</scope>
    <source>
        <strain evidence="2">TM-1</strain>
    </source>
</reference>
<evidence type="ECO:0000259" key="1">
    <source>
        <dbReference type="Pfam" id="PF07603"/>
    </source>
</evidence>
<comment type="caution">
    <text evidence="2">The sequence shown here is derived from an EMBL/GenBank/DDBJ whole genome shotgun (WGS) entry which is preliminary data.</text>
</comment>
<organism evidence="2 3">
    <name type="scientific">Candidatus Magnetobacterium bavaricum</name>
    <dbReference type="NCBI Taxonomy" id="29290"/>
    <lineage>
        <taxon>Bacteria</taxon>
        <taxon>Pseudomonadati</taxon>
        <taxon>Nitrospirota</taxon>
        <taxon>Thermodesulfovibrionia</taxon>
        <taxon>Thermodesulfovibrionales</taxon>
        <taxon>Candidatus Magnetobacteriaceae</taxon>
        <taxon>Candidatus Magnetobacterium</taxon>
    </lineage>
</organism>
<dbReference type="Proteomes" id="UP000033423">
    <property type="component" value="Unassembled WGS sequence"/>
</dbReference>
<protein>
    <submittedName>
        <fullName evidence="2">Protein containing DUF1566</fullName>
    </submittedName>
</protein>
<feature type="domain" description="Lcl C-terminal" evidence="1">
    <location>
        <begin position="519"/>
        <end position="654"/>
    </location>
</feature>
<evidence type="ECO:0000313" key="2">
    <source>
        <dbReference type="EMBL" id="KJU84569.1"/>
    </source>
</evidence>
<gene>
    <name evidence="2" type="ORF">MBAV_003237</name>
</gene>
<accession>A0A0F3GRI8</accession>
<dbReference type="PATRIC" id="fig|29290.4.peg.4299"/>
<dbReference type="EMBL" id="LACI01001392">
    <property type="protein sequence ID" value="KJU84569.1"/>
    <property type="molecule type" value="Genomic_DNA"/>
</dbReference>
<proteinExistence type="predicted"/>
<name>A0A0F3GRI8_9BACT</name>